<reference evidence="3" key="2">
    <citation type="journal article" date="2023" name="BMC Genomics">
        <title>Pest status, molecular evolution, and epigenetic factors derived from the genome assembly of Frankliniella fusca, a thysanopteran phytovirus vector.</title>
        <authorList>
            <person name="Catto M.A."/>
            <person name="Labadie P.E."/>
            <person name="Jacobson A.L."/>
            <person name="Kennedy G.G."/>
            <person name="Srinivasan R."/>
            <person name="Hunt B.G."/>
        </authorList>
    </citation>
    <scope>NUCLEOTIDE SEQUENCE</scope>
    <source>
        <strain evidence="3">PL_HMW_Pooled</strain>
    </source>
</reference>
<accession>A0AAE1GWS9</accession>
<dbReference type="EMBL" id="JAHWGI010000148">
    <property type="protein sequence ID" value="KAK3910298.1"/>
    <property type="molecule type" value="Genomic_DNA"/>
</dbReference>
<keyword evidence="4" id="KW-1185">Reference proteome</keyword>
<evidence type="ECO:0000256" key="1">
    <source>
        <dbReference type="SAM" id="Coils"/>
    </source>
</evidence>
<dbReference type="AlphaFoldDB" id="A0AAE1GWS9"/>
<feature type="coiled-coil region" evidence="1">
    <location>
        <begin position="234"/>
        <end position="285"/>
    </location>
</feature>
<organism evidence="3 4">
    <name type="scientific">Frankliniella fusca</name>
    <dbReference type="NCBI Taxonomy" id="407009"/>
    <lineage>
        <taxon>Eukaryota</taxon>
        <taxon>Metazoa</taxon>
        <taxon>Ecdysozoa</taxon>
        <taxon>Arthropoda</taxon>
        <taxon>Hexapoda</taxon>
        <taxon>Insecta</taxon>
        <taxon>Pterygota</taxon>
        <taxon>Neoptera</taxon>
        <taxon>Paraneoptera</taxon>
        <taxon>Thysanoptera</taxon>
        <taxon>Terebrantia</taxon>
        <taxon>Thripoidea</taxon>
        <taxon>Thripidae</taxon>
        <taxon>Frankliniella</taxon>
    </lineage>
</organism>
<sequence>MMTAIFNEGRRTAPSAAADNDKCMAVAFQGEDEGNFGLAFQSWIADEVNHDQICEGRDINIFWPEEFQCYQAPVARTANSKFQNATWTRITVTVRKFCGSRLIHFIHALEYKSMVDKCKVLTDTKGVSSELDAAARRLASRKKYVDMVDHQTIKKRSCDEGSKGGKKKRRKHGEAARAKKGNIPSSQLVDSILASEPQDTADFVEVGVSDSEDESIPNTVTTGQAADGINSMSRTDLIELCERLLDKNKELTQDLEQARLLLKASKGLNEQLEAIQRHVRDAEVASSNLVARQQSSSDVSGKPQKQFLKLVEKENVDPSVKQTQLGINPALGHHSPKCYKEPHQTTYYSVSAGGITQEVVQPTYFLVEGSSGLPALSSPDAIYYNDGDDSNIISMALPLTKPSSNDEMAKEQQDNTAISTTIPLQSAECLPQPPQQNGPVVEHDDSQVVRVPKEAPTLEFMPTSSWKTFNSQQTSGTFLSDEDMGSKHNFTTRRVLTTRADLQRAEYTKAYLQRDEYTKADLQRSEYTKADLQRSEYTKAYLQKAASRTPPRFHVLQATGRLSCRANLMGIIMKVQCFNKTAFSLVGQVDAEK</sequence>
<proteinExistence type="predicted"/>
<name>A0AAE1GWS9_9NEOP</name>
<dbReference type="Proteomes" id="UP001219518">
    <property type="component" value="Unassembled WGS sequence"/>
</dbReference>
<comment type="caution">
    <text evidence="3">The sequence shown here is derived from an EMBL/GenBank/DDBJ whole genome shotgun (WGS) entry which is preliminary data.</text>
</comment>
<evidence type="ECO:0000313" key="4">
    <source>
        <dbReference type="Proteomes" id="UP001219518"/>
    </source>
</evidence>
<keyword evidence="1" id="KW-0175">Coiled coil</keyword>
<evidence type="ECO:0000313" key="3">
    <source>
        <dbReference type="EMBL" id="KAK3910298.1"/>
    </source>
</evidence>
<feature type="region of interest" description="Disordered" evidence="2">
    <location>
        <begin position="155"/>
        <end position="181"/>
    </location>
</feature>
<gene>
    <name evidence="3" type="ORF">KUF71_004172</name>
</gene>
<evidence type="ECO:0000256" key="2">
    <source>
        <dbReference type="SAM" id="MobiDB-lite"/>
    </source>
</evidence>
<protein>
    <submittedName>
        <fullName evidence="3">General vesicular transport factor p115</fullName>
    </submittedName>
</protein>
<reference evidence="3" key="1">
    <citation type="submission" date="2021-07" db="EMBL/GenBank/DDBJ databases">
        <authorList>
            <person name="Catto M.A."/>
            <person name="Jacobson A."/>
            <person name="Kennedy G."/>
            <person name="Labadie P."/>
            <person name="Hunt B.G."/>
            <person name="Srinivasan R."/>
        </authorList>
    </citation>
    <scope>NUCLEOTIDE SEQUENCE</scope>
    <source>
        <strain evidence="3">PL_HMW_Pooled</strain>
        <tissue evidence="3">Head</tissue>
    </source>
</reference>